<organism evidence="1 2">
    <name type="scientific">Xylaria curta</name>
    <dbReference type="NCBI Taxonomy" id="42375"/>
    <lineage>
        <taxon>Eukaryota</taxon>
        <taxon>Fungi</taxon>
        <taxon>Dikarya</taxon>
        <taxon>Ascomycota</taxon>
        <taxon>Pezizomycotina</taxon>
        <taxon>Sordariomycetes</taxon>
        <taxon>Xylariomycetidae</taxon>
        <taxon>Xylariales</taxon>
        <taxon>Xylariaceae</taxon>
        <taxon>Xylaria</taxon>
    </lineage>
</organism>
<keyword evidence="2" id="KW-1185">Reference proteome</keyword>
<reference evidence="1" key="1">
    <citation type="submission" date="2022-10" db="EMBL/GenBank/DDBJ databases">
        <title>Genome Sequence of Xylaria curta.</title>
        <authorList>
            <person name="Buettner E."/>
        </authorList>
    </citation>
    <scope>NUCLEOTIDE SEQUENCE</scope>
    <source>
        <strain evidence="1">Babe10</strain>
    </source>
</reference>
<gene>
    <name evidence="1" type="ORF">NUW58_g5159</name>
</gene>
<dbReference type="Proteomes" id="UP001143856">
    <property type="component" value="Unassembled WGS sequence"/>
</dbReference>
<accession>A0ACC1P476</accession>
<comment type="caution">
    <text evidence="1">The sequence shown here is derived from an EMBL/GenBank/DDBJ whole genome shotgun (WGS) entry which is preliminary data.</text>
</comment>
<sequence length="561" mass="63525">MAPPPYKPEDEEVNKYFYGFSGNPRLVARTGHNHWVESLSTEAGWGQRLVQDRKYYLAVQDPEIIKKWNKDKELSIQIMGLLDQCNWSYFFPVRIGLRDDYNHPKGVPATILLIAVEPGSLQWEAGIKIALSCRDLIQRLGIFDVEVEIMEGRYTEYAASIELEPFFDRKDVIGKHVLPLLPYLGYPIAYLEDKKGQGTMGLHVKLGNDPKIYGLTCRHVVWNDRKAHESYKSSENKSSEDNRQFHIQANQMTFYDIQHELDLKKEEIEELIKPRELRISKRDEIYQWDPPRNVPPPNENDRQQLATLKGNLTRYASTLRILEKYDERKDRQIGHLAFLQSFTLSPRQLGYFRDWALIELDLSKFPRAPDNKVALNLPGEIANPIGLPFPEQELVLPNADTTSPKFVAKRGATTGLTVGQMSAIEAVVRRPGHGEDKNVFTWELLIIPGSGPLGEVNVADRFSHKGDSGSAIFDGSGTIVGIVTAGNESGDWRGVPDKQTSSSREHRKLKGGLNIAPQDADKTPTSERVEMPTGTDITFAHPIKWVLDDIEEFTGQKVQLA</sequence>
<dbReference type="EMBL" id="JAPDGR010000989">
    <property type="protein sequence ID" value="KAJ2986153.1"/>
    <property type="molecule type" value="Genomic_DNA"/>
</dbReference>
<protein>
    <submittedName>
        <fullName evidence="1">Uncharacterized protein</fullName>
    </submittedName>
</protein>
<proteinExistence type="predicted"/>
<evidence type="ECO:0000313" key="2">
    <source>
        <dbReference type="Proteomes" id="UP001143856"/>
    </source>
</evidence>
<evidence type="ECO:0000313" key="1">
    <source>
        <dbReference type="EMBL" id="KAJ2986153.1"/>
    </source>
</evidence>
<name>A0ACC1P476_9PEZI</name>